<dbReference type="RefSeq" id="WP_336613204.1">
    <property type="nucleotide sequence ID" value="NZ_JADBHS010000008.1"/>
</dbReference>
<name>A0ABD4JIE0_9BACT</name>
<comment type="similarity">
    <text evidence="2">Belongs to the anaerobic coproporphyrinogen-III oxidase family. HemW subfamily.</text>
</comment>
<dbReference type="PANTHER" id="PTHR13932:SF5">
    <property type="entry name" value="RADICAL S-ADENOSYL METHIONINE DOMAIN-CONTAINING PROTEIN 1, MITOCHONDRIAL"/>
    <property type="match status" value="1"/>
</dbReference>
<comment type="subcellular location">
    <subcellularLocation>
        <location evidence="10">Cytoplasm</location>
    </subcellularLocation>
</comment>
<dbReference type="InterPro" id="IPR058240">
    <property type="entry name" value="rSAM_sf"/>
</dbReference>
<evidence type="ECO:0000256" key="5">
    <source>
        <dbReference type="ARBA" id="ARBA00022691"/>
    </source>
</evidence>
<dbReference type="NCBIfam" id="TIGR00539">
    <property type="entry name" value="hemN_rel"/>
    <property type="match status" value="1"/>
</dbReference>
<evidence type="ECO:0000256" key="3">
    <source>
        <dbReference type="ARBA" id="ARBA00017228"/>
    </source>
</evidence>
<keyword evidence="9 10" id="KW-0143">Chaperone</keyword>
<evidence type="ECO:0000256" key="8">
    <source>
        <dbReference type="ARBA" id="ARBA00023014"/>
    </source>
</evidence>
<evidence type="ECO:0000256" key="1">
    <source>
        <dbReference type="ARBA" id="ARBA00001966"/>
    </source>
</evidence>
<proteinExistence type="inferred from homology"/>
<evidence type="ECO:0000256" key="7">
    <source>
        <dbReference type="ARBA" id="ARBA00023004"/>
    </source>
</evidence>
<dbReference type="SFLD" id="SFLDG01082">
    <property type="entry name" value="B12-binding_domain_containing"/>
    <property type="match status" value="1"/>
</dbReference>
<dbReference type="SFLD" id="SFLDG01065">
    <property type="entry name" value="anaerobic_coproporphyrinogen-I"/>
    <property type="match status" value="1"/>
</dbReference>
<dbReference type="SMART" id="SM00729">
    <property type="entry name" value="Elp3"/>
    <property type="match status" value="1"/>
</dbReference>
<dbReference type="GO" id="GO:0051539">
    <property type="term" value="F:4 iron, 4 sulfur cluster binding"/>
    <property type="evidence" value="ECO:0007669"/>
    <property type="project" value="UniProtKB-UniRule"/>
</dbReference>
<evidence type="ECO:0000313" key="12">
    <source>
        <dbReference type="EMBL" id="MBE2986495.1"/>
    </source>
</evidence>
<dbReference type="InterPro" id="IPR006638">
    <property type="entry name" value="Elp3/MiaA/NifB-like_rSAM"/>
</dbReference>
<evidence type="ECO:0000256" key="9">
    <source>
        <dbReference type="ARBA" id="ARBA00023186"/>
    </source>
</evidence>
<protein>
    <recommendedName>
        <fullName evidence="3 10">Heme chaperone HemW</fullName>
    </recommendedName>
</protein>
<comment type="cofactor">
    <cofactor evidence="1">
        <name>[4Fe-4S] cluster</name>
        <dbReference type="ChEBI" id="CHEBI:49883"/>
    </cofactor>
</comment>
<dbReference type="Pfam" id="PF04055">
    <property type="entry name" value="Radical_SAM"/>
    <property type="match status" value="1"/>
</dbReference>
<dbReference type="EMBL" id="JADBHS010000008">
    <property type="protein sequence ID" value="MBE2986495.1"/>
    <property type="molecule type" value="Genomic_DNA"/>
</dbReference>
<dbReference type="PANTHER" id="PTHR13932">
    <property type="entry name" value="COPROPORPHYRINIGEN III OXIDASE"/>
    <property type="match status" value="1"/>
</dbReference>
<dbReference type="CDD" id="cd01335">
    <property type="entry name" value="Radical_SAM"/>
    <property type="match status" value="1"/>
</dbReference>
<dbReference type="GO" id="GO:0046872">
    <property type="term" value="F:metal ion binding"/>
    <property type="evidence" value="ECO:0007669"/>
    <property type="project" value="UniProtKB-UniRule"/>
</dbReference>
<dbReference type="InterPro" id="IPR034505">
    <property type="entry name" value="Coproporphyrinogen-III_oxidase"/>
</dbReference>
<evidence type="ECO:0000256" key="2">
    <source>
        <dbReference type="ARBA" id="ARBA00006100"/>
    </source>
</evidence>
<evidence type="ECO:0000259" key="11">
    <source>
        <dbReference type="PROSITE" id="PS51918"/>
    </source>
</evidence>
<keyword evidence="10" id="KW-0963">Cytoplasm</keyword>
<dbReference type="Proteomes" id="UP001318760">
    <property type="component" value="Unassembled WGS sequence"/>
</dbReference>
<accession>A0ABD4JIE0</accession>
<evidence type="ECO:0000256" key="4">
    <source>
        <dbReference type="ARBA" id="ARBA00022617"/>
    </source>
</evidence>
<keyword evidence="5 10" id="KW-0949">S-adenosyl-L-methionine</keyword>
<dbReference type="InterPro" id="IPR007197">
    <property type="entry name" value="rSAM"/>
</dbReference>
<sequence length="348" mass="39898">MLLYIHIPFCESKCPYCAFGSVVGKDNLAKSYFDALLKDLKFQIQKFKIRNFKSVFIGGGTPSAVDAKFYEPLFEQILSFCQKDCEITSEANPNSADTNWLTQMRNLGVNRISFGAQSFFEDKLKFLGRTHDAKQIYQAVKNAKISGFKNINIDLIYGTKFDTKKRLSKEVENIKNLEISHVSAYSLTLEPNTPFFHKNEYKKDSPILAKFIMNEIENIGLKQYEISNFGEICKHNLGYWQGKDYAAIGAYAVGFCDDFRFTACANLEKFIADPTQKTYEILSKNDMKFERIFLGARSIVGIEASWLNKHEQERAEILRKSRKLAFKDGKYFVKNFLLADEIALFIVG</sequence>
<keyword evidence="6 10" id="KW-0479">Metal-binding</keyword>
<reference evidence="12 13" key="1">
    <citation type="submission" date="2020-10" db="EMBL/GenBank/DDBJ databases">
        <title>Campylobacter californiensis sp. nov. isolated from cattle and feral swine in California.</title>
        <authorList>
            <person name="Miller W.G."/>
        </authorList>
    </citation>
    <scope>NUCLEOTIDE SEQUENCE [LARGE SCALE GENOMIC DNA]</scope>
    <source>
        <strain evidence="12 13">RM12919</strain>
    </source>
</reference>
<dbReference type="Gene3D" id="3.20.20.70">
    <property type="entry name" value="Aldolase class I"/>
    <property type="match status" value="1"/>
</dbReference>
<keyword evidence="7 10" id="KW-0408">Iron</keyword>
<gene>
    <name evidence="12" type="ORF">CCAL12919_05035</name>
</gene>
<dbReference type="PROSITE" id="PS51918">
    <property type="entry name" value="RADICAL_SAM"/>
    <property type="match status" value="1"/>
</dbReference>
<dbReference type="AlphaFoldDB" id="A0ABD4JIE0"/>
<organism evidence="12 13">
    <name type="scientific">Campylobacter californiensis</name>
    <dbReference type="NCBI Taxonomy" id="1032243"/>
    <lineage>
        <taxon>Bacteria</taxon>
        <taxon>Pseudomonadati</taxon>
        <taxon>Campylobacterota</taxon>
        <taxon>Epsilonproteobacteria</taxon>
        <taxon>Campylobacterales</taxon>
        <taxon>Campylobacteraceae</taxon>
        <taxon>Campylobacter</taxon>
    </lineage>
</organism>
<dbReference type="InterPro" id="IPR004559">
    <property type="entry name" value="HemW-like"/>
</dbReference>
<comment type="caution">
    <text evidence="12">The sequence shown here is derived from an EMBL/GenBank/DDBJ whole genome shotgun (WGS) entry which is preliminary data.</text>
</comment>
<dbReference type="SUPFAM" id="SSF102114">
    <property type="entry name" value="Radical SAM enzymes"/>
    <property type="match status" value="1"/>
</dbReference>
<evidence type="ECO:0000313" key="13">
    <source>
        <dbReference type="Proteomes" id="UP001318760"/>
    </source>
</evidence>
<comment type="function">
    <text evidence="10">Probably acts as a heme chaperone, transferring heme to an unknown acceptor. Binds one molecule of heme per monomer, possibly covalently. Binds 1 [4Fe-4S] cluster. The cluster is coordinated with 3 cysteines and an exchangeable S-adenosyl-L-methionine.</text>
</comment>
<dbReference type="InterPro" id="IPR013785">
    <property type="entry name" value="Aldolase_TIM"/>
</dbReference>
<keyword evidence="8 10" id="KW-0411">Iron-sulfur</keyword>
<keyword evidence="10" id="KW-0004">4Fe-4S</keyword>
<evidence type="ECO:0000256" key="6">
    <source>
        <dbReference type="ARBA" id="ARBA00022723"/>
    </source>
</evidence>
<feature type="domain" description="Radical SAM core" evidence="11">
    <location>
        <begin position="1"/>
        <end position="222"/>
    </location>
</feature>
<dbReference type="SFLD" id="SFLDS00029">
    <property type="entry name" value="Radical_SAM"/>
    <property type="match status" value="1"/>
</dbReference>
<evidence type="ECO:0000256" key="10">
    <source>
        <dbReference type="RuleBase" id="RU364116"/>
    </source>
</evidence>
<dbReference type="GO" id="GO:0005737">
    <property type="term" value="C:cytoplasm"/>
    <property type="evidence" value="ECO:0007669"/>
    <property type="project" value="UniProtKB-SubCell"/>
</dbReference>
<dbReference type="SFLD" id="SFLDF00562">
    <property type="entry name" value="HemN-like__clustered_with_heat"/>
    <property type="match status" value="1"/>
</dbReference>
<keyword evidence="4 10" id="KW-0349">Heme</keyword>